<organism evidence="3">
    <name type="scientific">marine metagenome</name>
    <dbReference type="NCBI Taxonomy" id="408172"/>
    <lineage>
        <taxon>unclassified sequences</taxon>
        <taxon>metagenomes</taxon>
        <taxon>ecological metagenomes</taxon>
    </lineage>
</organism>
<evidence type="ECO:0000259" key="1">
    <source>
        <dbReference type="Pfam" id="PF16370"/>
    </source>
</evidence>
<dbReference type="PANTHER" id="PTHR43143:SF1">
    <property type="entry name" value="SERINE_THREONINE-PROTEIN PHOSPHATASE CPPED1"/>
    <property type="match status" value="1"/>
</dbReference>
<dbReference type="InterPro" id="IPR029052">
    <property type="entry name" value="Metallo-depent_PP-like"/>
</dbReference>
<protein>
    <recommendedName>
        <fullName evidence="4">Calcineurin-like phosphoesterase N-terminal domain-containing protein</fullName>
    </recommendedName>
</protein>
<dbReference type="InterPro" id="IPR032285">
    <property type="entry name" value="Metallophos_N"/>
</dbReference>
<evidence type="ECO:0008006" key="4">
    <source>
        <dbReference type="Google" id="ProtNLM"/>
    </source>
</evidence>
<reference evidence="3" key="1">
    <citation type="submission" date="2018-05" db="EMBL/GenBank/DDBJ databases">
        <authorList>
            <person name="Lanie J.A."/>
            <person name="Ng W.-L."/>
            <person name="Kazmierczak K.M."/>
            <person name="Andrzejewski T.M."/>
            <person name="Davidsen T.M."/>
            <person name="Wayne K.J."/>
            <person name="Tettelin H."/>
            <person name="Glass J.I."/>
            <person name="Rusch D."/>
            <person name="Podicherti R."/>
            <person name="Tsui H.-C.T."/>
            <person name="Winkler M.E."/>
        </authorList>
    </citation>
    <scope>NUCLEOTIDE SEQUENCE</scope>
</reference>
<evidence type="ECO:0000259" key="2">
    <source>
        <dbReference type="Pfam" id="PF16371"/>
    </source>
</evidence>
<dbReference type="Pfam" id="PF16371">
    <property type="entry name" value="MetallophosN"/>
    <property type="match status" value="1"/>
</dbReference>
<feature type="domain" description="Calcineurin-like phosphoesterase N-terminal" evidence="2">
    <location>
        <begin position="71"/>
        <end position="132"/>
    </location>
</feature>
<evidence type="ECO:0000313" key="3">
    <source>
        <dbReference type="EMBL" id="SUZ47512.1"/>
    </source>
</evidence>
<name>A0A381MYT8_9ZZZZ</name>
<dbReference type="Pfam" id="PF16370">
    <property type="entry name" value="MetallophosC"/>
    <property type="match status" value="1"/>
</dbReference>
<dbReference type="SUPFAM" id="SSF56300">
    <property type="entry name" value="Metallo-dependent phosphatases"/>
    <property type="match status" value="1"/>
</dbReference>
<feature type="domain" description="Calcineurin-like phosphoesterase C-terminal" evidence="1">
    <location>
        <begin position="407"/>
        <end position="569"/>
    </location>
</feature>
<dbReference type="EMBL" id="UINC01000021">
    <property type="protein sequence ID" value="SUZ47512.1"/>
    <property type="molecule type" value="Genomic_DNA"/>
</dbReference>
<dbReference type="Gene3D" id="3.60.21.10">
    <property type="match status" value="1"/>
</dbReference>
<dbReference type="CDD" id="cd00838">
    <property type="entry name" value="MPP_superfamily"/>
    <property type="match status" value="1"/>
</dbReference>
<dbReference type="InterPro" id="IPR051918">
    <property type="entry name" value="STPP_CPPED1"/>
</dbReference>
<proteinExistence type="predicted"/>
<dbReference type="AlphaFoldDB" id="A0A381MYT8"/>
<dbReference type="InterPro" id="IPR032288">
    <property type="entry name" value="Metallophos_C"/>
</dbReference>
<sequence>MLNSTHKIFCGNVISVLKTYKVLARMPLVSILSSCFIVPLAKAQCESAQAGADTARGSVYFDSNVNGIYDQSEIGVGGVQVSNGCEVVLTESDGSYQIGLVPTEILFISKPAGYLLPLDENNIPKFFYRHYPEGTPSEIAGTSVEWLFPVIDSTGPLPERIDFALYNDPTSNTQFKAHGFADTQARYELSEDMLREELVNPLIGNPYDVKFGITVGDVAFDNLTIYDRHKRMMSLMDIPQWYLPGNHDINFESPNALFANETYKRHFGPTYYSFDEGLIHFVALNNVEYAGIQDSSRAGNYRGIITKRQLDWLKNDLESIPKNKLILVATHIPLLATADDGKSTPVTGPGTDNFAELIEILSPFENIYGIAGHDSSNSFKVEINHSHGWSGKPWIAHTLAEVRGNGWTTGLTDPRGVRDAMMQDGNPNGFYVLKFNEVDVVPEFIPFPFGPDANRRIRITLDPMLLSSQDSSINRGSLQNDTKLVVNLFDGGVRDSVWLSLDGSPEQAMVYTVRTDPYVERIYQELLDTDSQIDPPTRSSHIWEYQLPSSLPVGIHRVEVFTEDEFGQQQRGAFSFEILSN</sequence>
<gene>
    <name evidence="3" type="ORF">METZ01_LOCUS366</name>
</gene>
<dbReference type="PANTHER" id="PTHR43143">
    <property type="entry name" value="METALLOPHOSPHOESTERASE, CALCINEURIN SUPERFAMILY"/>
    <property type="match status" value="1"/>
</dbReference>
<accession>A0A381MYT8</accession>